<feature type="compositionally biased region" description="Basic and acidic residues" evidence="1">
    <location>
        <begin position="40"/>
        <end position="53"/>
    </location>
</feature>
<dbReference type="Pfam" id="PF00638">
    <property type="entry name" value="Ran_BP1"/>
    <property type="match status" value="1"/>
</dbReference>
<dbReference type="CDD" id="cd13180">
    <property type="entry name" value="RanBD_RanBP3"/>
    <property type="match status" value="1"/>
</dbReference>
<protein>
    <recommendedName>
        <fullName evidence="2">RanBD1 domain-containing protein</fullName>
    </recommendedName>
</protein>
<sequence>MTPASLEQDPSAGALGTEPVNMEPGVTDGIAQSPCSDNDGGERPVRQQLKETNLDASVQKNVNKKRSHDEPDNDATSEADAPPKKRSRESTPETSSRSQDPSLQKNGSKKRSLNESDNDATSEADAPPKKRSRECTPEKSLGAQDHTSYKPSGAEQPETETAPAGTLSSNVSLSSLPDYEESISPLQPLHPVHPPLPVENPLETTESDAIPHGYVDVKSESGNDDRGERIRSHSDGDTNTPDSSRCHLQAVVSMINLHNHNIEQGQVDGPDKDESTKIWVEERQPSIAISLNAAPGTPKNPEARSDRWDLCSGAEGYHKTVHCELTVEISIEGHAHIPVRVPFDINLSFQKPDPPQVPEQSNGSTASTCPSILRGCLVSTPDSRVHATYGHRQRYHDHAAQYPAPPSHISISSDEDTPGNDISPYISISSDEESSHGDNLPSPHLTRTPERTIYAGPFGFEPISNTIFTQATEHPPATTEPTETKTVPPDGNLTAKGEPEKINDLNERKTKINQTFSSSAFGNTSTDSPFTSAFKSSTTSTSAFGSSMASASATSPFTTLSASAKEPAPANSPSNTNKTASTSAFASSSLSAFAGSEDSPFGNLAAGTSTSVFGKPANSTGFSAFSSAFQATAKPGGLTSFASPNVTSSFGDSKAKAQPLGAKSQALGAAQSDNEDSDNEQEDEGNGNDTFVAEKTDERFVEQPVETGEEDEETIFANKGKLYCFDNKQWKERGIGTFKVNVKFGPDGKRTGRMIMRADGALRVMLNSAIFKGMHFGDQQGEAPAGRRIFLASKEDGKVANVLLQLNNENTVNELYAVLKDLMEED</sequence>
<dbReference type="SMART" id="SM00160">
    <property type="entry name" value="RanBD"/>
    <property type="match status" value="1"/>
</dbReference>
<dbReference type="PROSITE" id="PS50196">
    <property type="entry name" value="RANBD1"/>
    <property type="match status" value="1"/>
</dbReference>
<feature type="compositionally biased region" description="Polar residues" evidence="1">
    <location>
        <begin position="166"/>
        <end position="175"/>
    </location>
</feature>
<feature type="region of interest" description="Disordered" evidence="1">
    <location>
        <begin position="472"/>
        <end position="534"/>
    </location>
</feature>
<dbReference type="OrthoDB" id="185618at2759"/>
<feature type="region of interest" description="Disordered" evidence="1">
    <location>
        <begin position="649"/>
        <end position="695"/>
    </location>
</feature>
<dbReference type="EMBL" id="LXJU01000007">
    <property type="protein sequence ID" value="OGE53732.1"/>
    <property type="molecule type" value="Genomic_DNA"/>
</dbReference>
<dbReference type="PANTHER" id="PTHR38697:SF1">
    <property type="entry name" value="NUCLEAR PORE COMPLEX PROTEIN SIMILAR TO S. CEREVISIAE NUP2 (EUROFUNG)"/>
    <property type="match status" value="1"/>
</dbReference>
<accession>A0A1F5LKI2</accession>
<dbReference type="InterPro" id="IPR000156">
    <property type="entry name" value="Ran_bind_dom"/>
</dbReference>
<feature type="region of interest" description="Disordered" evidence="1">
    <location>
        <begin position="401"/>
        <end position="450"/>
    </location>
</feature>
<feature type="compositionally biased region" description="Acidic residues" evidence="1">
    <location>
        <begin position="673"/>
        <end position="686"/>
    </location>
</feature>
<feature type="compositionally biased region" description="Basic and acidic residues" evidence="1">
    <location>
        <begin position="497"/>
        <end position="510"/>
    </location>
</feature>
<feature type="compositionally biased region" description="Basic and acidic residues" evidence="1">
    <location>
        <begin position="215"/>
        <end position="236"/>
    </location>
</feature>
<reference evidence="3 4" key="1">
    <citation type="journal article" date="2016" name="Sci. Rep.">
        <title>Penicillium arizonense, a new, genome sequenced fungal species, reveals a high chemical diversity in secreted metabolites.</title>
        <authorList>
            <person name="Grijseels S."/>
            <person name="Nielsen J.C."/>
            <person name="Randelovic M."/>
            <person name="Nielsen J."/>
            <person name="Nielsen K.F."/>
            <person name="Workman M."/>
            <person name="Frisvad J.C."/>
        </authorList>
    </citation>
    <scope>NUCLEOTIDE SEQUENCE [LARGE SCALE GENOMIC DNA]</scope>
    <source>
        <strain evidence="3 4">CBS 141311</strain>
    </source>
</reference>
<dbReference type="AlphaFoldDB" id="A0A1F5LKI2"/>
<feature type="region of interest" description="Disordered" evidence="1">
    <location>
        <begin position="560"/>
        <end position="581"/>
    </location>
</feature>
<comment type="caution">
    <text evidence="3">The sequence shown here is derived from an EMBL/GenBank/DDBJ whole genome shotgun (WGS) entry which is preliminary data.</text>
</comment>
<name>A0A1F5LKI2_PENAI</name>
<dbReference type="InterPro" id="IPR053074">
    <property type="entry name" value="NPC_Nucleoporin"/>
</dbReference>
<dbReference type="Gene3D" id="2.30.29.30">
    <property type="entry name" value="Pleckstrin-homology domain (PH domain)/Phosphotyrosine-binding domain (PTB)"/>
    <property type="match status" value="1"/>
</dbReference>
<keyword evidence="4" id="KW-1185">Reference proteome</keyword>
<dbReference type="GeneID" id="34575444"/>
<evidence type="ECO:0000256" key="1">
    <source>
        <dbReference type="SAM" id="MobiDB-lite"/>
    </source>
</evidence>
<dbReference type="PANTHER" id="PTHR38697">
    <property type="entry name" value="NUCLEAR PORE COMPLEX PROTEIN SIMILAR TO S. CEREVISIAE NUP2 (EUROFUNG)"/>
    <property type="match status" value="1"/>
</dbReference>
<feature type="compositionally biased region" description="Polar residues" evidence="1">
    <location>
        <begin position="512"/>
        <end position="527"/>
    </location>
</feature>
<evidence type="ECO:0000313" key="3">
    <source>
        <dbReference type="EMBL" id="OGE53732.1"/>
    </source>
</evidence>
<feature type="domain" description="RanBD1" evidence="2">
    <location>
        <begin position="705"/>
        <end position="826"/>
    </location>
</feature>
<evidence type="ECO:0000313" key="4">
    <source>
        <dbReference type="Proteomes" id="UP000177622"/>
    </source>
</evidence>
<dbReference type="STRING" id="1835702.A0A1F5LKI2"/>
<feature type="region of interest" description="Disordered" evidence="1">
    <location>
        <begin position="1"/>
        <end position="244"/>
    </location>
</feature>
<evidence type="ECO:0000259" key="2">
    <source>
        <dbReference type="PROSITE" id="PS50196"/>
    </source>
</evidence>
<dbReference type="InterPro" id="IPR011993">
    <property type="entry name" value="PH-like_dom_sf"/>
</dbReference>
<proteinExistence type="predicted"/>
<gene>
    <name evidence="3" type="ORF">PENARI_c007G00723</name>
</gene>
<feature type="compositionally biased region" description="Low complexity" evidence="1">
    <location>
        <begin position="472"/>
        <end position="489"/>
    </location>
</feature>
<dbReference type="Proteomes" id="UP000177622">
    <property type="component" value="Unassembled WGS sequence"/>
</dbReference>
<feature type="compositionally biased region" description="Low complexity" evidence="1">
    <location>
        <begin position="571"/>
        <end position="581"/>
    </location>
</feature>
<organism evidence="3 4">
    <name type="scientific">Penicillium arizonense</name>
    <dbReference type="NCBI Taxonomy" id="1835702"/>
    <lineage>
        <taxon>Eukaryota</taxon>
        <taxon>Fungi</taxon>
        <taxon>Dikarya</taxon>
        <taxon>Ascomycota</taxon>
        <taxon>Pezizomycotina</taxon>
        <taxon>Eurotiomycetes</taxon>
        <taxon>Eurotiomycetidae</taxon>
        <taxon>Eurotiales</taxon>
        <taxon>Aspergillaceae</taxon>
        <taxon>Penicillium</taxon>
    </lineage>
</organism>
<dbReference type="SUPFAM" id="SSF50729">
    <property type="entry name" value="PH domain-like"/>
    <property type="match status" value="1"/>
</dbReference>
<dbReference type="RefSeq" id="XP_022489169.1">
    <property type="nucleotide sequence ID" value="XM_022630710.1"/>
</dbReference>